<evidence type="ECO:0000256" key="2">
    <source>
        <dbReference type="ARBA" id="ARBA00007452"/>
    </source>
</evidence>
<dbReference type="Pfam" id="PF11967">
    <property type="entry name" value="RecO_N"/>
    <property type="match status" value="1"/>
</dbReference>
<evidence type="ECO:0000256" key="4">
    <source>
        <dbReference type="ARBA" id="ARBA00022763"/>
    </source>
</evidence>
<comment type="similarity">
    <text evidence="2 8">Belongs to the RecO family.</text>
</comment>
<evidence type="ECO:0000259" key="9">
    <source>
        <dbReference type="Pfam" id="PF11967"/>
    </source>
</evidence>
<dbReference type="PANTHER" id="PTHR33991">
    <property type="entry name" value="DNA REPAIR PROTEIN RECO"/>
    <property type="match status" value="1"/>
</dbReference>
<reference evidence="10 11" key="1">
    <citation type="submission" date="2020-05" db="EMBL/GenBank/DDBJ databases">
        <title>Horizontal transmission and recombination maintain forever young bacterial symbiont genomes.</title>
        <authorList>
            <person name="Russell S.L."/>
            <person name="Pepper-Tunick E."/>
            <person name="Svedberg J."/>
            <person name="Byrne A."/>
            <person name="Ruelas Castillo J."/>
            <person name="Vollmers C."/>
            <person name="Beinart R.A."/>
            <person name="Corbett-Detig R."/>
        </authorList>
    </citation>
    <scope>NUCLEOTIDE SEQUENCE [LARGE SCALE GENOMIC DNA]</scope>
    <source>
        <strain evidence="10">455</strain>
    </source>
</reference>
<organism evidence="10 11">
    <name type="scientific">Candidatus Thiodubiliella endoseptemdiera</name>
    <dbReference type="NCBI Taxonomy" id="2738886"/>
    <lineage>
        <taxon>Bacteria</taxon>
        <taxon>Pseudomonadati</taxon>
        <taxon>Pseudomonadota</taxon>
        <taxon>Gammaproteobacteria</taxon>
        <taxon>Candidatus Pseudothioglobaceae</taxon>
        <taxon>Candidatus Thiodubiliella</taxon>
    </lineage>
</organism>
<evidence type="ECO:0000256" key="7">
    <source>
        <dbReference type="ARBA" id="ARBA00033409"/>
    </source>
</evidence>
<dbReference type="Gene3D" id="2.40.50.140">
    <property type="entry name" value="Nucleic acid-binding proteins"/>
    <property type="match status" value="1"/>
</dbReference>
<dbReference type="GO" id="GO:0043590">
    <property type="term" value="C:bacterial nucleoid"/>
    <property type="evidence" value="ECO:0007669"/>
    <property type="project" value="TreeGrafter"/>
</dbReference>
<protein>
    <recommendedName>
        <fullName evidence="3 8">DNA repair protein RecO</fullName>
    </recommendedName>
    <alternativeName>
        <fullName evidence="7 8">Recombination protein O</fullName>
    </alternativeName>
</protein>
<dbReference type="EMBL" id="JACCHT010000001">
    <property type="protein sequence ID" value="NYT26537.1"/>
    <property type="molecule type" value="Genomic_DNA"/>
</dbReference>
<dbReference type="PANTHER" id="PTHR33991:SF1">
    <property type="entry name" value="DNA REPAIR PROTEIN RECO"/>
    <property type="match status" value="1"/>
</dbReference>
<dbReference type="SUPFAM" id="SSF50249">
    <property type="entry name" value="Nucleic acid-binding proteins"/>
    <property type="match status" value="1"/>
</dbReference>
<dbReference type="HAMAP" id="MF_00201">
    <property type="entry name" value="RecO"/>
    <property type="match status" value="1"/>
</dbReference>
<name>A0A853EZB2_9GAMM</name>
<accession>A0A853EZB2</accession>
<dbReference type="Proteomes" id="UP000568751">
    <property type="component" value="Unassembled WGS sequence"/>
</dbReference>
<dbReference type="GO" id="GO:0006302">
    <property type="term" value="P:double-strand break repair"/>
    <property type="evidence" value="ECO:0007669"/>
    <property type="project" value="TreeGrafter"/>
</dbReference>
<dbReference type="InterPro" id="IPR012340">
    <property type="entry name" value="NA-bd_OB-fold"/>
</dbReference>
<dbReference type="GO" id="GO:0006310">
    <property type="term" value="P:DNA recombination"/>
    <property type="evidence" value="ECO:0007669"/>
    <property type="project" value="UniProtKB-UniRule"/>
</dbReference>
<dbReference type="InterPro" id="IPR037278">
    <property type="entry name" value="ARFGAP/RecO"/>
</dbReference>
<dbReference type="SUPFAM" id="SSF57863">
    <property type="entry name" value="ArfGap/RecO-like zinc finger"/>
    <property type="match status" value="1"/>
</dbReference>
<evidence type="ECO:0000256" key="6">
    <source>
        <dbReference type="ARBA" id="ARBA00023204"/>
    </source>
</evidence>
<keyword evidence="4 8" id="KW-0227">DNA damage</keyword>
<dbReference type="AlphaFoldDB" id="A0A853EZB2"/>
<evidence type="ECO:0000256" key="8">
    <source>
        <dbReference type="HAMAP-Rule" id="MF_00201"/>
    </source>
</evidence>
<keyword evidence="5 8" id="KW-0233">DNA recombination</keyword>
<dbReference type="NCBIfam" id="TIGR00613">
    <property type="entry name" value="reco"/>
    <property type="match status" value="1"/>
</dbReference>
<evidence type="ECO:0000256" key="5">
    <source>
        <dbReference type="ARBA" id="ARBA00023172"/>
    </source>
</evidence>
<sequence length="233" mass="27193">MTKVELTPAFLIHRRAFKESSLLLDFFTQKYGRIRLVGRGSRKSKMPVQMFQQMNISFYGRGELKTLTDWEVDDEPRNLFGETLILGMYVNELIVRLLQEQDSHSQLFEIYRCFIRQLIGLEKQSQHWLLRIFEHNLLIELGYGFDFENDVNGDKIKEDSYYDYQPQAGFLLSSAGKISGKLIGLLSAKMVSELPDAVQLRISRNLNRVRLKPLLGDKPLQSRSLFFHKVKKI</sequence>
<comment type="caution">
    <text evidence="10">The sequence shown here is derived from an EMBL/GenBank/DDBJ whole genome shotgun (WGS) entry which is preliminary data.</text>
</comment>
<gene>
    <name evidence="8 10" type="primary">recO</name>
    <name evidence="10" type="ORF">H0A76_00630</name>
</gene>
<evidence type="ECO:0000256" key="3">
    <source>
        <dbReference type="ARBA" id="ARBA00021310"/>
    </source>
</evidence>
<evidence type="ECO:0000313" key="10">
    <source>
        <dbReference type="EMBL" id="NYT26537.1"/>
    </source>
</evidence>
<dbReference type="Gene3D" id="1.20.1440.120">
    <property type="entry name" value="Recombination protein O, C-terminal domain"/>
    <property type="match status" value="1"/>
</dbReference>
<proteinExistence type="inferred from homology"/>
<comment type="function">
    <text evidence="1 8">Involved in DNA repair and RecF pathway recombination.</text>
</comment>
<dbReference type="InterPro" id="IPR022572">
    <property type="entry name" value="DNA_rep/recomb_RecO_N"/>
</dbReference>
<dbReference type="InterPro" id="IPR042242">
    <property type="entry name" value="RecO_C"/>
</dbReference>
<evidence type="ECO:0000313" key="11">
    <source>
        <dbReference type="Proteomes" id="UP000568751"/>
    </source>
</evidence>
<evidence type="ECO:0000256" key="1">
    <source>
        <dbReference type="ARBA" id="ARBA00003065"/>
    </source>
</evidence>
<dbReference type="Pfam" id="PF02565">
    <property type="entry name" value="RecO_C"/>
    <property type="match status" value="1"/>
</dbReference>
<keyword evidence="6 8" id="KW-0234">DNA repair</keyword>
<feature type="domain" description="DNA replication/recombination mediator RecO N-terminal" evidence="9">
    <location>
        <begin position="6"/>
        <end position="72"/>
    </location>
</feature>
<dbReference type="InterPro" id="IPR003717">
    <property type="entry name" value="RecO"/>
</dbReference>